<evidence type="ECO:0000313" key="4">
    <source>
        <dbReference type="EMBL" id="RCH78367.1"/>
    </source>
</evidence>
<reference evidence="4 5" key="1">
    <citation type="journal article" date="2018" name="G3 (Bethesda)">
        <title>Phylogenetic and Phylogenomic Definition of Rhizopus Species.</title>
        <authorList>
            <person name="Gryganskyi A.P."/>
            <person name="Golan J."/>
            <person name="Dolatabadi S."/>
            <person name="Mondo S."/>
            <person name="Robb S."/>
            <person name="Idnurm A."/>
            <person name="Muszewska A."/>
            <person name="Steczkiewicz K."/>
            <person name="Masonjones S."/>
            <person name="Liao H.L."/>
            <person name="Gajdeczka M.T."/>
            <person name="Anike F."/>
            <person name="Vuek A."/>
            <person name="Anishchenko I.M."/>
            <person name="Voigt K."/>
            <person name="de Hoog G.S."/>
            <person name="Smith M.E."/>
            <person name="Heitman J."/>
            <person name="Vilgalys R."/>
            <person name="Stajich J.E."/>
        </authorList>
    </citation>
    <scope>NUCLEOTIDE SEQUENCE [LARGE SCALE GENOMIC DNA]</scope>
    <source>
        <strain evidence="4 5">LSU 92-RS-03</strain>
    </source>
</reference>
<dbReference type="OrthoDB" id="983479at2759"/>
<dbReference type="PANTHER" id="PTHR45686">
    <property type="entry name" value="ADP-RIBOSYLATION FACTOR GTPASE ACTIVATING PROTEIN 3, ISOFORM H-RELATED"/>
    <property type="match status" value="1"/>
</dbReference>
<sequence>MRVGGNAKAREALGDLILNTEDLKTKYTSKSALSYREKLEKRAKENISKENDQKVSDSLIDLSQEPNKVVSKHSTLEDFNLFKSLNNNLDEDFDIFKPIVNNKNEQNSTEEADFDIFKPVNTNNNIIQNSTQESDNNLFPIKKQSSTLDDLFTFKPVISKQTLQSNDSFTPVNSKQSSALDDLFTFTPSHKQVNKSSSALDDLYSFKSSSLQEESPDDLYSFKPSQGSDTNHQNSLLDLYSVAPAEKQTPDNHLLDEDFDIFKPQPTANDDALFNQMTPTKKRTFKPNKARAHGSKLGARKVENTVFQQQAEQARQESKKDIPDDKPSLRLSYKPAERETNNVYEERLGMGNSKQEELRKEEEEDTFARDRFGNAKAISSDQYFGRNTQRVSSSSDQYFGKTQSSRPFSKKILNVASKGANKLQNMLAEMEARK</sequence>
<keyword evidence="1" id="KW-0479">Metal-binding</keyword>
<dbReference type="STRING" id="4846.A0A367IL06"/>
<proteinExistence type="predicted"/>
<evidence type="ECO:0000256" key="3">
    <source>
        <dbReference type="SAM" id="MobiDB-lite"/>
    </source>
</evidence>
<name>A0A367IL06_RHIST</name>
<comment type="caution">
    <text evidence="4">The sequence shown here is derived from an EMBL/GenBank/DDBJ whole genome shotgun (WGS) entry which is preliminary data.</text>
</comment>
<feature type="region of interest" description="Disordered" evidence="3">
    <location>
        <begin position="351"/>
        <end position="405"/>
    </location>
</feature>
<feature type="compositionally biased region" description="Polar residues" evidence="3">
    <location>
        <begin position="223"/>
        <end position="233"/>
    </location>
</feature>
<feature type="compositionally biased region" description="Basic and acidic residues" evidence="3">
    <location>
        <begin position="314"/>
        <end position="328"/>
    </location>
</feature>
<dbReference type="EMBL" id="PJQM01007298">
    <property type="protein sequence ID" value="RCH78367.1"/>
    <property type="molecule type" value="Genomic_DNA"/>
</dbReference>
<protein>
    <submittedName>
        <fullName evidence="4">Uncharacterized protein</fullName>
    </submittedName>
</protein>
<dbReference type="AlphaFoldDB" id="A0A367IL06"/>
<dbReference type="GO" id="GO:0000139">
    <property type="term" value="C:Golgi membrane"/>
    <property type="evidence" value="ECO:0007669"/>
    <property type="project" value="GOC"/>
</dbReference>
<dbReference type="GO" id="GO:0048205">
    <property type="term" value="P:COPI coating of Golgi vesicle"/>
    <property type="evidence" value="ECO:0007669"/>
    <property type="project" value="TreeGrafter"/>
</dbReference>
<keyword evidence="2" id="KW-0862">Zinc</keyword>
<accession>A0A367IL06</accession>
<feature type="region of interest" description="Disordered" evidence="3">
    <location>
        <begin position="311"/>
        <end position="330"/>
    </location>
</feature>
<gene>
    <name evidence="4" type="ORF">CU098_000056</name>
</gene>
<dbReference type="GO" id="GO:0046872">
    <property type="term" value="F:metal ion binding"/>
    <property type="evidence" value="ECO:0007669"/>
    <property type="project" value="UniProtKB-KW"/>
</dbReference>
<evidence type="ECO:0000256" key="1">
    <source>
        <dbReference type="ARBA" id="ARBA00022723"/>
    </source>
</evidence>
<feature type="compositionally biased region" description="Polar residues" evidence="3">
    <location>
        <begin position="377"/>
        <end position="405"/>
    </location>
</feature>
<dbReference type="PANTHER" id="PTHR45686:SF4">
    <property type="entry name" value="ADP-RIBOSYLATION FACTOR GTPASE ACTIVATING PROTEIN 3, ISOFORM H"/>
    <property type="match status" value="1"/>
</dbReference>
<keyword evidence="5" id="KW-1185">Reference proteome</keyword>
<feature type="region of interest" description="Disordered" evidence="3">
    <location>
        <begin position="214"/>
        <end position="233"/>
    </location>
</feature>
<evidence type="ECO:0000256" key="2">
    <source>
        <dbReference type="ARBA" id="ARBA00022833"/>
    </source>
</evidence>
<dbReference type="Proteomes" id="UP000253551">
    <property type="component" value="Unassembled WGS sequence"/>
</dbReference>
<organism evidence="4 5">
    <name type="scientific">Rhizopus stolonifer</name>
    <name type="common">Rhizopus nigricans</name>
    <dbReference type="NCBI Taxonomy" id="4846"/>
    <lineage>
        <taxon>Eukaryota</taxon>
        <taxon>Fungi</taxon>
        <taxon>Fungi incertae sedis</taxon>
        <taxon>Mucoromycota</taxon>
        <taxon>Mucoromycotina</taxon>
        <taxon>Mucoromycetes</taxon>
        <taxon>Mucorales</taxon>
        <taxon>Mucorineae</taxon>
        <taxon>Rhizopodaceae</taxon>
        <taxon>Rhizopus</taxon>
    </lineage>
</organism>
<evidence type="ECO:0000313" key="5">
    <source>
        <dbReference type="Proteomes" id="UP000253551"/>
    </source>
</evidence>
<feature type="compositionally biased region" description="Basic and acidic residues" evidence="3">
    <location>
        <begin position="351"/>
        <end position="373"/>
    </location>
</feature>